<organism evidence="4 5">
    <name type="scientific">Xenorhabdus beddingii</name>
    <dbReference type="NCBI Taxonomy" id="40578"/>
    <lineage>
        <taxon>Bacteria</taxon>
        <taxon>Pseudomonadati</taxon>
        <taxon>Pseudomonadota</taxon>
        <taxon>Gammaproteobacteria</taxon>
        <taxon>Enterobacterales</taxon>
        <taxon>Morganellaceae</taxon>
        <taxon>Xenorhabdus</taxon>
    </lineage>
</organism>
<evidence type="ECO:0000313" key="5">
    <source>
        <dbReference type="Proteomes" id="UP000194204"/>
    </source>
</evidence>
<name>A0A1Y2SLY0_9GAMM</name>
<comment type="caution">
    <text evidence="4">The sequence shown here is derived from an EMBL/GenBank/DDBJ whole genome shotgun (WGS) entry which is preliminary data.</text>
</comment>
<evidence type="ECO:0000259" key="2">
    <source>
        <dbReference type="Pfam" id="PF00498"/>
    </source>
</evidence>
<evidence type="ECO:0000256" key="1">
    <source>
        <dbReference type="SAM" id="MobiDB-lite"/>
    </source>
</evidence>
<dbReference type="STRING" id="40578.Xbed_02247"/>
<evidence type="ECO:0000313" key="4">
    <source>
        <dbReference type="EMBL" id="OTA19567.1"/>
    </source>
</evidence>
<feature type="region of interest" description="Disordered" evidence="1">
    <location>
        <begin position="106"/>
        <end position="165"/>
    </location>
</feature>
<sequence length="584" mass="64623">MRFTIVKNTGTSQPPQLSHDFLPPGGTIGRSIDNNWCLPDEELAIARLQAIISISADGECRINNQGSASEVLLNMIPLAPDRQIEIREGDRLSIGHYQIQLMNIDQSSPAPVSPPATHNEQPPTTNKSDIPNEVWDNLEQVFTPPGTLPPSNLHQATPELNDNHPLAEGQQYKERNPIDPLAQIEATTGLEALQLRTTDPIPMFNSDTAFQQENILNDQTPTTLLQGREWLQGREQYGNQDDDKKEVDPLTLFADPHIKPAQHVQKGDPLDMMLNNAVPLSSPDHGTTCPEPQLSSEPHVVSTSIKNTSIKNTSIKNTSVKTTPPAPIKTPPVAPASSLPPFFEPEKVRQEPGQAQNFIKETHPHHSQHNHSQHNHQNDETLLRGKLLAALLEGMGLKGIHKLQFDEHNMYQLGRLVSQLSQGILLLNASRNQLKHKANADMIQTQSDTSNPFKLLPSGQSVLALAFGGHMPGFMPLEQATQDILDELQAHQLGVIAGMRATTADILHLFHPAVLEQKARDEGCLPRLSLSSTYKASMWDYLTQYYLTTASESEQDSILFGETFLQAYDAEVSRYNNAQGRNPK</sequence>
<feature type="compositionally biased region" description="Pro residues" evidence="1">
    <location>
        <begin position="324"/>
        <end position="334"/>
    </location>
</feature>
<dbReference type="RefSeq" id="WP_244182472.1">
    <property type="nucleotide sequence ID" value="NZ_CAWNHF010000079.1"/>
</dbReference>
<dbReference type="AlphaFoldDB" id="A0A1Y2SLY0"/>
<keyword evidence="5" id="KW-1185">Reference proteome</keyword>
<feature type="compositionally biased region" description="Polar residues" evidence="1">
    <location>
        <begin position="106"/>
        <end position="129"/>
    </location>
</feature>
<feature type="domain" description="Type VI secretion system FHA" evidence="3">
    <location>
        <begin position="393"/>
        <end position="570"/>
    </location>
</feature>
<dbReference type="Gene3D" id="2.60.200.20">
    <property type="match status" value="1"/>
</dbReference>
<dbReference type="InterPro" id="IPR046883">
    <property type="entry name" value="T6SS_FHA_C"/>
</dbReference>
<feature type="compositionally biased region" description="Polar residues" evidence="1">
    <location>
        <begin position="293"/>
        <end position="319"/>
    </location>
</feature>
<dbReference type="Proteomes" id="UP000194204">
    <property type="component" value="Unassembled WGS sequence"/>
</dbReference>
<dbReference type="Pfam" id="PF20232">
    <property type="entry name" value="T6SS_FHA_C"/>
    <property type="match status" value="1"/>
</dbReference>
<feature type="compositionally biased region" description="Polar residues" evidence="1">
    <location>
        <begin position="149"/>
        <end position="160"/>
    </location>
</feature>
<evidence type="ECO:0000259" key="3">
    <source>
        <dbReference type="Pfam" id="PF20232"/>
    </source>
</evidence>
<dbReference type="Pfam" id="PF00498">
    <property type="entry name" value="FHA"/>
    <property type="match status" value="1"/>
</dbReference>
<gene>
    <name evidence="4" type="ORF">Xbed_02247</name>
</gene>
<accession>A0A1Y2SLY0</accession>
<protein>
    <submittedName>
        <fullName evidence="4">Putative FHA domain containing protein</fullName>
    </submittedName>
</protein>
<proteinExistence type="predicted"/>
<dbReference type="EMBL" id="MUBK01000017">
    <property type="protein sequence ID" value="OTA19567.1"/>
    <property type="molecule type" value="Genomic_DNA"/>
</dbReference>
<reference evidence="4 5" key="1">
    <citation type="submission" date="2017-01" db="EMBL/GenBank/DDBJ databases">
        <title>Deconstructing symbiosis and pathogenesis requirements using a combined genomic-metabolomic approach.</title>
        <authorList>
            <person name="Tobias N.J."/>
            <person name="Wolff H."/>
            <person name="Djahanschiri B."/>
            <person name="Ebersberger I."/>
            <person name="Bode H.B."/>
        </authorList>
    </citation>
    <scope>NUCLEOTIDE SEQUENCE [LARGE SCALE GENOMIC DNA]</scope>
    <source>
        <strain evidence="4 5">DSM 4764</strain>
    </source>
</reference>
<feature type="region of interest" description="Disordered" evidence="1">
    <location>
        <begin position="279"/>
        <end position="337"/>
    </location>
</feature>
<dbReference type="SUPFAM" id="SSF49879">
    <property type="entry name" value="SMAD/FHA domain"/>
    <property type="match status" value="1"/>
</dbReference>
<dbReference type="InterPro" id="IPR008984">
    <property type="entry name" value="SMAD_FHA_dom_sf"/>
</dbReference>
<dbReference type="InterPro" id="IPR000253">
    <property type="entry name" value="FHA_dom"/>
</dbReference>
<dbReference type="CDD" id="cd00060">
    <property type="entry name" value="FHA"/>
    <property type="match status" value="1"/>
</dbReference>
<feature type="domain" description="FHA" evidence="2">
    <location>
        <begin position="27"/>
        <end position="95"/>
    </location>
</feature>